<reference evidence="2" key="1">
    <citation type="submission" date="2014-07" db="EMBL/GenBank/DDBJ databases">
        <authorList>
            <person name="Monot Marc"/>
        </authorList>
    </citation>
    <scope>NUCLEOTIDE SEQUENCE</scope>
    <source>
        <strain evidence="2">7032994</strain>
    </source>
</reference>
<organism evidence="2">
    <name type="scientific">Clostridioides difficile</name>
    <name type="common">Peptoclostridium difficile</name>
    <dbReference type="NCBI Taxonomy" id="1496"/>
    <lineage>
        <taxon>Bacteria</taxon>
        <taxon>Bacillati</taxon>
        <taxon>Bacillota</taxon>
        <taxon>Clostridia</taxon>
        <taxon>Peptostreptococcales</taxon>
        <taxon>Peptostreptococcaceae</taxon>
        <taxon>Clostridioides</taxon>
    </lineage>
</organism>
<dbReference type="EMBL" id="LK932396">
    <property type="protein sequence ID" value="CDS86679.1"/>
    <property type="molecule type" value="Genomic_DNA"/>
</dbReference>
<accession>A0A069A708</accession>
<sequence>MVFIIFLYLNITKNKRLLKLSRVYFILINNKAIFLYIGIIYAYLTMKLKLNRINEEEKNGK</sequence>
<name>A0A069A708_CLODI</name>
<protein>
    <submittedName>
        <fullName evidence="2">Uncharacterized protein</fullName>
    </submittedName>
</protein>
<keyword evidence="1" id="KW-1133">Transmembrane helix</keyword>
<evidence type="ECO:0000313" key="2">
    <source>
        <dbReference type="EMBL" id="CDS86679.1"/>
    </source>
</evidence>
<feature type="transmembrane region" description="Helical" evidence="1">
    <location>
        <begin position="23"/>
        <end position="44"/>
    </location>
</feature>
<evidence type="ECO:0000256" key="1">
    <source>
        <dbReference type="SAM" id="Phobius"/>
    </source>
</evidence>
<keyword evidence="1" id="KW-0472">Membrane</keyword>
<dbReference type="AlphaFoldDB" id="A0A069A708"/>
<gene>
    <name evidence="2" type="ORF">BN1097_580034</name>
</gene>
<keyword evidence="1" id="KW-0812">Transmembrane</keyword>
<proteinExistence type="predicted"/>